<evidence type="ECO:0000259" key="2">
    <source>
        <dbReference type="SMART" id="SM00093"/>
    </source>
</evidence>
<dbReference type="Gene3D" id="2.30.39.10">
    <property type="entry name" value="Alpha-1-antitrypsin, domain 1"/>
    <property type="match status" value="1"/>
</dbReference>
<evidence type="ECO:0000313" key="3">
    <source>
        <dbReference type="EMBL" id="MCP9762384.1"/>
    </source>
</evidence>
<sequence>MKRIILSISLTAILFTMSNCEQSTPEVKSVNISSDFAAKTSNFAFDFWRNLQADESVDKNYFISPLSLHIALGMLLNGADTDTKTEIQKVLGLENQSMEEINKTYLELIENLPKVDPKVVNTIANSIWQDKNFTSEQSFIDNLTSNFKARLYNEDFGNPATVDKINKWASDNTNAKIKKILEQIEPSQVMFLINALYFKGDWTKEFKTENTQKVEFIGTKATKTVDMMNQTAEFKYADTENYQLVELPYGNEKYNMTVLLPKSGTVENIVSKLDATNWQAAQNSMAKRKVVIGLPKFTIEYSKKLNSILQKMGMVKAFGSQADLSKIAKPAGKLKVGFVKQDTYVAVDEKGTEAAAVTTIGIELTSLPVYPEIICNKPFAFLITEKTSNTIMFIGKVSNL</sequence>
<gene>
    <name evidence="3" type="ORF">EGI31_05420</name>
</gene>
<dbReference type="InterPro" id="IPR036186">
    <property type="entry name" value="Serpin_sf"/>
</dbReference>
<reference evidence="3 4" key="1">
    <citation type="submission" date="2018-11" db="EMBL/GenBank/DDBJ databases">
        <title>Novel bacteria species description.</title>
        <authorList>
            <person name="Han J.-H."/>
        </authorList>
    </citation>
    <scope>NUCLEOTIDE SEQUENCE [LARGE SCALE GENOMIC DNA]</scope>
    <source>
        <strain evidence="3 4">KCTC23259</strain>
    </source>
</reference>
<dbReference type="EMBL" id="RJUF01000009">
    <property type="protein sequence ID" value="MCP9762384.1"/>
    <property type="molecule type" value="Genomic_DNA"/>
</dbReference>
<evidence type="ECO:0000256" key="1">
    <source>
        <dbReference type="RuleBase" id="RU000411"/>
    </source>
</evidence>
<dbReference type="SUPFAM" id="SSF56574">
    <property type="entry name" value="Serpins"/>
    <property type="match status" value="1"/>
</dbReference>
<dbReference type="RefSeq" id="WP_255036148.1">
    <property type="nucleotide sequence ID" value="NZ_RJUF01000009.1"/>
</dbReference>
<dbReference type="SMART" id="SM00093">
    <property type="entry name" value="SERPIN"/>
    <property type="match status" value="1"/>
</dbReference>
<keyword evidence="4" id="KW-1185">Reference proteome</keyword>
<dbReference type="GO" id="GO:0004867">
    <property type="term" value="F:serine-type endopeptidase inhibitor activity"/>
    <property type="evidence" value="ECO:0007669"/>
    <property type="project" value="InterPro"/>
</dbReference>
<dbReference type="Gene3D" id="3.30.497.10">
    <property type="entry name" value="Antithrombin, subunit I, domain 2"/>
    <property type="match status" value="1"/>
</dbReference>
<dbReference type="PANTHER" id="PTHR11461">
    <property type="entry name" value="SERINE PROTEASE INHIBITOR, SERPIN"/>
    <property type="match status" value="1"/>
</dbReference>
<dbReference type="InterPro" id="IPR000215">
    <property type="entry name" value="Serpin_fam"/>
</dbReference>
<evidence type="ECO:0000313" key="4">
    <source>
        <dbReference type="Proteomes" id="UP001204144"/>
    </source>
</evidence>
<dbReference type="InterPro" id="IPR023796">
    <property type="entry name" value="Serpin_dom"/>
</dbReference>
<dbReference type="Proteomes" id="UP001204144">
    <property type="component" value="Unassembled WGS sequence"/>
</dbReference>
<dbReference type="AlphaFoldDB" id="A0AAE3KSA7"/>
<accession>A0AAE3KSA7</accession>
<dbReference type="CDD" id="cd19588">
    <property type="entry name" value="serpin_miropin-like"/>
    <property type="match status" value="1"/>
</dbReference>
<proteinExistence type="inferred from homology"/>
<organism evidence="3 4">
    <name type="scientific">Lacihabitans soyangensis</name>
    <dbReference type="NCBI Taxonomy" id="869394"/>
    <lineage>
        <taxon>Bacteria</taxon>
        <taxon>Pseudomonadati</taxon>
        <taxon>Bacteroidota</taxon>
        <taxon>Cytophagia</taxon>
        <taxon>Cytophagales</taxon>
        <taxon>Leadbetterellaceae</taxon>
        <taxon>Lacihabitans</taxon>
    </lineage>
</organism>
<dbReference type="InterPro" id="IPR042185">
    <property type="entry name" value="Serpin_sf_2"/>
</dbReference>
<comment type="caution">
    <text evidence="3">The sequence shown here is derived from an EMBL/GenBank/DDBJ whole genome shotgun (WGS) entry which is preliminary data.</text>
</comment>
<dbReference type="PANTHER" id="PTHR11461:SF211">
    <property type="entry name" value="GH10112P-RELATED"/>
    <property type="match status" value="1"/>
</dbReference>
<dbReference type="Pfam" id="PF00079">
    <property type="entry name" value="Serpin"/>
    <property type="match status" value="1"/>
</dbReference>
<protein>
    <submittedName>
        <fullName evidence="3">Serpin family protein</fullName>
    </submittedName>
</protein>
<dbReference type="GO" id="GO:0005615">
    <property type="term" value="C:extracellular space"/>
    <property type="evidence" value="ECO:0007669"/>
    <property type="project" value="InterPro"/>
</dbReference>
<comment type="similarity">
    <text evidence="1">Belongs to the serpin family.</text>
</comment>
<dbReference type="InterPro" id="IPR042178">
    <property type="entry name" value="Serpin_sf_1"/>
</dbReference>
<feature type="domain" description="Serpin" evidence="2">
    <location>
        <begin position="45"/>
        <end position="400"/>
    </location>
</feature>
<name>A0AAE3KSA7_9BACT</name>